<feature type="transmembrane region" description="Helical" evidence="1">
    <location>
        <begin position="180"/>
        <end position="205"/>
    </location>
</feature>
<gene>
    <name evidence="2" type="ORF">BKK51_00280</name>
    <name evidence="3" type="ORF">BKK52_04420</name>
</gene>
<feature type="transmembrane region" description="Helical" evidence="1">
    <location>
        <begin position="217"/>
        <end position="237"/>
    </location>
</feature>
<protein>
    <submittedName>
        <fullName evidence="2">Uncharacterized protein</fullName>
    </submittedName>
</protein>
<name>A0A1V3IYG8_9PAST</name>
<feature type="transmembrane region" description="Helical" evidence="1">
    <location>
        <begin position="156"/>
        <end position="173"/>
    </location>
</feature>
<evidence type="ECO:0000256" key="1">
    <source>
        <dbReference type="SAM" id="Phobius"/>
    </source>
</evidence>
<evidence type="ECO:0000313" key="4">
    <source>
        <dbReference type="Proteomes" id="UP000188728"/>
    </source>
</evidence>
<accession>A0A1V3J1Y3</accession>
<feature type="transmembrane region" description="Helical" evidence="1">
    <location>
        <begin position="244"/>
        <end position="263"/>
    </location>
</feature>
<dbReference type="OrthoDB" id="5915482at2"/>
<evidence type="ECO:0000313" key="5">
    <source>
        <dbReference type="Proteomes" id="UP000189161"/>
    </source>
</evidence>
<reference evidence="4 5" key="1">
    <citation type="submission" date="2016-10" db="EMBL/GenBank/DDBJ databases">
        <title>Rodentibacter gen. nov. and new species.</title>
        <authorList>
            <person name="Christensen H."/>
        </authorList>
    </citation>
    <scope>NUCLEOTIDE SEQUENCE [LARGE SCALE GENOMIC DNA]</scope>
    <source>
        <strain evidence="2 4">H1983213011</strain>
        <strain evidence="3 5">H1987082031</strain>
    </source>
</reference>
<feature type="transmembrane region" description="Helical" evidence="1">
    <location>
        <begin position="123"/>
        <end position="144"/>
    </location>
</feature>
<organism evidence="2 4">
    <name type="scientific">Rodentibacter trehalosifermentans</name>
    <dbReference type="NCBI Taxonomy" id="1908263"/>
    <lineage>
        <taxon>Bacteria</taxon>
        <taxon>Pseudomonadati</taxon>
        <taxon>Pseudomonadota</taxon>
        <taxon>Gammaproteobacteria</taxon>
        <taxon>Pasteurellales</taxon>
        <taxon>Pasteurellaceae</taxon>
        <taxon>Rodentibacter</taxon>
    </lineage>
</organism>
<keyword evidence="5" id="KW-1185">Reference proteome</keyword>
<keyword evidence="1" id="KW-1133">Transmembrane helix</keyword>
<comment type="caution">
    <text evidence="2">The sequence shown here is derived from an EMBL/GenBank/DDBJ whole genome shotgun (WGS) entry which is preliminary data.</text>
</comment>
<sequence>MSEQASKSFLVPLSILAVVMVLAVDLFIFSFQSQPQVLSHLGLTVLVAQLISLLVFYKGEICPGQRGRLIKVNLAFALYWIVWFVMSLLSPEPTFTNVLCLCGLSIVYFIWKQPKEEKLRNSFLLMAALVGGLGGLAGFMSLSLLPLSDFAEYNPIAPILAGVILANLSLLIAKSRLQGLIALFPFVMMILLILNAAVIFIFLILNGLESAVNSEGVFAYAIYFICHLMIAAILAIHSVKKWGLSINTLFILLFIGACLPLWMRFV</sequence>
<evidence type="ECO:0000313" key="3">
    <source>
        <dbReference type="EMBL" id="OOF49044.1"/>
    </source>
</evidence>
<keyword evidence="1" id="KW-0472">Membrane</keyword>
<keyword evidence="1" id="KW-0812">Transmembrane</keyword>
<dbReference type="Proteomes" id="UP000189161">
    <property type="component" value="Unassembled WGS sequence"/>
</dbReference>
<feature type="transmembrane region" description="Helical" evidence="1">
    <location>
        <begin position="9"/>
        <end position="31"/>
    </location>
</feature>
<feature type="transmembrane region" description="Helical" evidence="1">
    <location>
        <begin position="95"/>
        <end position="111"/>
    </location>
</feature>
<proteinExistence type="predicted"/>
<accession>A0A1V3IYG8</accession>
<dbReference type="AlphaFoldDB" id="A0A1V3IYG8"/>
<dbReference type="RefSeq" id="WP_077420185.1">
    <property type="nucleotide sequence ID" value="NZ_MLHK01000001.1"/>
</dbReference>
<dbReference type="EMBL" id="MLHK01000001">
    <property type="protein sequence ID" value="OOF47327.1"/>
    <property type="molecule type" value="Genomic_DNA"/>
</dbReference>
<feature type="transmembrane region" description="Helical" evidence="1">
    <location>
        <begin position="69"/>
        <end position="89"/>
    </location>
</feature>
<feature type="transmembrane region" description="Helical" evidence="1">
    <location>
        <begin position="37"/>
        <end position="57"/>
    </location>
</feature>
<evidence type="ECO:0000313" key="2">
    <source>
        <dbReference type="EMBL" id="OOF47327.1"/>
    </source>
</evidence>
<dbReference type="Proteomes" id="UP000188728">
    <property type="component" value="Unassembled WGS sequence"/>
</dbReference>
<dbReference type="EMBL" id="MLHL01000019">
    <property type="protein sequence ID" value="OOF49044.1"/>
    <property type="molecule type" value="Genomic_DNA"/>
</dbReference>